<feature type="region of interest" description="Disordered" evidence="6">
    <location>
        <begin position="254"/>
        <end position="280"/>
    </location>
</feature>
<dbReference type="EMBL" id="VCAU01000031">
    <property type="protein sequence ID" value="KAF9889910.1"/>
    <property type="molecule type" value="Genomic_DNA"/>
</dbReference>
<keyword evidence="4 7" id="KW-0472">Membrane</keyword>
<dbReference type="Pfam" id="PF20684">
    <property type="entry name" value="Fung_rhodopsin"/>
    <property type="match status" value="2"/>
</dbReference>
<comment type="similarity">
    <text evidence="5">Belongs to the SAT4 family.</text>
</comment>
<feature type="transmembrane region" description="Helical" evidence="7">
    <location>
        <begin position="175"/>
        <end position="198"/>
    </location>
</feature>
<protein>
    <recommendedName>
        <fullName evidence="8">Rhodopsin domain-containing protein</fullName>
    </recommendedName>
</protein>
<keyword evidence="2 7" id="KW-0812">Transmembrane</keyword>
<proteinExistence type="inferred from homology"/>
<feature type="domain" description="Rhodopsin" evidence="8">
    <location>
        <begin position="36"/>
        <end position="210"/>
    </location>
</feature>
<reference evidence="9" key="2">
    <citation type="submission" date="2020-02" db="EMBL/GenBank/DDBJ databases">
        <authorList>
            <person name="Gilchrist C.L.M."/>
            <person name="Chooi Y.-H."/>
        </authorList>
    </citation>
    <scope>NUCLEOTIDE SEQUENCE</scope>
    <source>
        <strain evidence="9">MST-FP2251</strain>
    </source>
</reference>
<evidence type="ECO:0000256" key="7">
    <source>
        <dbReference type="SAM" id="Phobius"/>
    </source>
</evidence>
<feature type="transmembrane region" description="Helical" evidence="7">
    <location>
        <begin position="94"/>
        <end position="118"/>
    </location>
</feature>
<dbReference type="PANTHER" id="PTHR33048:SF55">
    <property type="entry name" value="INTEGRAL MEMBRANE PROTEIN"/>
    <property type="match status" value="1"/>
</dbReference>
<dbReference type="InterPro" id="IPR052337">
    <property type="entry name" value="SAT4-like"/>
</dbReference>
<name>A0AAD4CNR2_ASPNN</name>
<sequence length="325" mass="36717">MTFEIGLSTPSVPNRGFTLWIWSVIMVILAGIFVIARLLIRFHNRRLGADDWTILVSLISSILLSVTECSAVHYGYGKHSHDLDQPHRVTALKWFFGAQIMYKVVIGISKVSFLCLYLRIFIQPYFRRMCYGGIIFVLAWTLAYILVTIFQCKPIAFFWDKTIENPTCVDSKSQWLSYAVINILSDVSILALPIYPIYSLRLPRAKKVALGGPIPATIWSVIEANTGIICACLPVYKQPLQYFLPGLFGGSQQTSDVSSGIRPHRKRTPVNGSHENLQDPKDSAWRELHGSGGSFSNKVSTKGFEMYRFQAGRKQITREMDVKIT</sequence>
<dbReference type="GO" id="GO:0016020">
    <property type="term" value="C:membrane"/>
    <property type="evidence" value="ECO:0007669"/>
    <property type="project" value="UniProtKB-SubCell"/>
</dbReference>
<organism evidence="9 10">
    <name type="scientific">Aspergillus nanangensis</name>
    <dbReference type="NCBI Taxonomy" id="2582783"/>
    <lineage>
        <taxon>Eukaryota</taxon>
        <taxon>Fungi</taxon>
        <taxon>Dikarya</taxon>
        <taxon>Ascomycota</taxon>
        <taxon>Pezizomycotina</taxon>
        <taxon>Eurotiomycetes</taxon>
        <taxon>Eurotiomycetidae</taxon>
        <taxon>Eurotiales</taxon>
        <taxon>Aspergillaceae</taxon>
        <taxon>Aspergillus</taxon>
        <taxon>Aspergillus subgen. Circumdati</taxon>
    </lineage>
</organism>
<feature type="transmembrane region" description="Helical" evidence="7">
    <location>
        <begin position="52"/>
        <end position="74"/>
    </location>
</feature>
<evidence type="ECO:0000259" key="8">
    <source>
        <dbReference type="Pfam" id="PF20684"/>
    </source>
</evidence>
<evidence type="ECO:0000313" key="10">
    <source>
        <dbReference type="Proteomes" id="UP001194746"/>
    </source>
</evidence>
<evidence type="ECO:0000256" key="1">
    <source>
        <dbReference type="ARBA" id="ARBA00004141"/>
    </source>
</evidence>
<feature type="transmembrane region" description="Helical" evidence="7">
    <location>
        <begin position="20"/>
        <end position="40"/>
    </location>
</feature>
<evidence type="ECO:0000256" key="6">
    <source>
        <dbReference type="SAM" id="MobiDB-lite"/>
    </source>
</evidence>
<dbReference type="InterPro" id="IPR049326">
    <property type="entry name" value="Rhodopsin_dom_fungi"/>
</dbReference>
<dbReference type="PANTHER" id="PTHR33048">
    <property type="entry name" value="PTH11-LIKE INTEGRAL MEMBRANE PROTEIN (AFU_ORTHOLOGUE AFUA_5G11245)"/>
    <property type="match status" value="1"/>
</dbReference>
<dbReference type="Proteomes" id="UP001194746">
    <property type="component" value="Unassembled WGS sequence"/>
</dbReference>
<feature type="transmembrane region" description="Helical" evidence="7">
    <location>
        <begin position="130"/>
        <end position="150"/>
    </location>
</feature>
<evidence type="ECO:0000256" key="2">
    <source>
        <dbReference type="ARBA" id="ARBA00022692"/>
    </source>
</evidence>
<comment type="caution">
    <text evidence="9">The sequence shown here is derived from an EMBL/GenBank/DDBJ whole genome shotgun (WGS) entry which is preliminary data.</text>
</comment>
<feature type="domain" description="Rhodopsin" evidence="8">
    <location>
        <begin position="214"/>
        <end position="241"/>
    </location>
</feature>
<gene>
    <name evidence="9" type="ORF">FE257_006782</name>
</gene>
<evidence type="ECO:0000313" key="9">
    <source>
        <dbReference type="EMBL" id="KAF9889910.1"/>
    </source>
</evidence>
<evidence type="ECO:0000256" key="3">
    <source>
        <dbReference type="ARBA" id="ARBA00022989"/>
    </source>
</evidence>
<dbReference type="AlphaFoldDB" id="A0AAD4CNR2"/>
<accession>A0AAD4CNR2</accession>
<evidence type="ECO:0000256" key="5">
    <source>
        <dbReference type="ARBA" id="ARBA00038359"/>
    </source>
</evidence>
<keyword evidence="10" id="KW-1185">Reference proteome</keyword>
<keyword evidence="3 7" id="KW-1133">Transmembrane helix</keyword>
<reference evidence="9" key="1">
    <citation type="journal article" date="2019" name="Beilstein J. Org. Chem.">
        <title>Nanangenines: drimane sesquiterpenoids as the dominant metabolite cohort of a novel Australian fungus, Aspergillus nanangensis.</title>
        <authorList>
            <person name="Lacey H.J."/>
            <person name="Gilchrist C.L.M."/>
            <person name="Crombie A."/>
            <person name="Kalaitzis J.A."/>
            <person name="Vuong D."/>
            <person name="Rutledge P.J."/>
            <person name="Turner P."/>
            <person name="Pitt J.I."/>
            <person name="Lacey E."/>
            <person name="Chooi Y.H."/>
            <person name="Piggott A.M."/>
        </authorList>
    </citation>
    <scope>NUCLEOTIDE SEQUENCE</scope>
    <source>
        <strain evidence="9">MST-FP2251</strain>
    </source>
</reference>
<comment type="subcellular location">
    <subcellularLocation>
        <location evidence="1">Membrane</location>
        <topology evidence="1">Multi-pass membrane protein</topology>
    </subcellularLocation>
</comment>
<evidence type="ECO:0000256" key="4">
    <source>
        <dbReference type="ARBA" id="ARBA00023136"/>
    </source>
</evidence>